<evidence type="ECO:0000256" key="1">
    <source>
        <dbReference type="ARBA" id="ARBA00008894"/>
    </source>
</evidence>
<evidence type="ECO:0000313" key="11">
    <source>
        <dbReference type="EMBL" id="MQM16992.1"/>
    </source>
</evidence>
<keyword evidence="6" id="KW-0067">ATP-binding</keyword>
<feature type="domain" description="Disease resistance N-terminal" evidence="9">
    <location>
        <begin position="24"/>
        <end position="87"/>
    </location>
</feature>
<dbReference type="EMBL" id="NMUH01007283">
    <property type="protein sequence ID" value="MQM16992.1"/>
    <property type="molecule type" value="Genomic_DNA"/>
</dbReference>
<keyword evidence="3" id="KW-0677">Repeat</keyword>
<comment type="similarity">
    <text evidence="1">Belongs to the disease resistance NB-LRR family.</text>
</comment>
<evidence type="ECO:0000256" key="7">
    <source>
        <dbReference type="SAM" id="MobiDB-lite"/>
    </source>
</evidence>
<evidence type="ECO:0000259" key="8">
    <source>
        <dbReference type="Pfam" id="PF00931"/>
    </source>
</evidence>
<evidence type="ECO:0000256" key="5">
    <source>
        <dbReference type="ARBA" id="ARBA00022821"/>
    </source>
</evidence>
<dbReference type="InterPro" id="IPR027417">
    <property type="entry name" value="P-loop_NTPase"/>
</dbReference>
<dbReference type="InterPro" id="IPR041118">
    <property type="entry name" value="Rx_N"/>
</dbReference>
<sequence>MASKMSWFPFHRSAAASFSSDPVDVGRNLEWLEDMLQDDKAWLGEVEARVFLDAQTEIEKKEIKDWAYDAEDVLDEWKFEQLRAQAEPAPAPAYAGGSTRGPVADLLMDPSFRHRVNDLKLRREEILEFNRMLRLGRPRGPRRQGKKVNPPPTSSLPGERDVHGRDDDSEMLVKFLMEGATEERLTVVPILGAAGVGKTTLAQKIYNDPVVSEMFLLGWVSASKGRQMMDLMKAFAESLVGGSCSFTQLEVIQDLLKQKIDGRRVLLVLDDVWYETIDGDQWEKLCATFRDCVDGSVIMLTTQDERVADKTKTVPAYILESLSGDLCWSVFRKHAFSGSLPTDDRLNKIGQKIAKECQGSPLVAKALGLRLRHEQLDTGAFVMPKLLHALAQFISDGECVTIENNNLCNLPRNDLQKALHLHTDIETLPNTISNLKHLRYLNLSGTKIEHADSSLFQLYNLQTLDFSCTNIKELPDTIGNLSNLLHLRLNVTKITELPESIGKLSKLQTLHLGDKESNNDVISNDDEDMEVLCLLSYQGVNDMADSSLNSLYNDDEDSSSNCSIMEENVCENLHPHTKVQQQDYLGGKLLMWMGNPSFSKLAHVCRSYAKVVGLVLWNRAIVESKRFVEAGTFPGDSLREKGVRLRRSLCATMVEEIGILAVECALLRLCRWTKRHGTFPSRDCVVWDHPRGSLAASV</sequence>
<dbReference type="PANTHER" id="PTHR36766">
    <property type="entry name" value="PLANT BROAD-SPECTRUM MILDEW RESISTANCE PROTEIN RPW8"/>
    <property type="match status" value="1"/>
</dbReference>
<protein>
    <submittedName>
        <fullName evidence="11">Uncharacterized protein</fullName>
    </submittedName>
</protein>
<keyword evidence="4" id="KW-0547">Nucleotide-binding</keyword>
<dbReference type="GO" id="GO:0006952">
    <property type="term" value="P:defense response"/>
    <property type="evidence" value="ECO:0007669"/>
    <property type="project" value="UniProtKB-KW"/>
</dbReference>
<dbReference type="PANTHER" id="PTHR36766:SF40">
    <property type="entry name" value="DISEASE RESISTANCE PROTEIN RGA3"/>
    <property type="match status" value="1"/>
</dbReference>
<evidence type="ECO:0000259" key="9">
    <source>
        <dbReference type="Pfam" id="PF18052"/>
    </source>
</evidence>
<proteinExistence type="inferred from homology"/>
<evidence type="ECO:0000256" key="3">
    <source>
        <dbReference type="ARBA" id="ARBA00022737"/>
    </source>
</evidence>
<comment type="caution">
    <text evidence="11">The sequence shown here is derived from an EMBL/GenBank/DDBJ whole genome shotgun (WGS) entry which is preliminary data.</text>
</comment>
<reference evidence="11" key="1">
    <citation type="submission" date="2017-07" db="EMBL/GenBank/DDBJ databases">
        <title>Taro Niue Genome Assembly and Annotation.</title>
        <authorList>
            <person name="Atibalentja N."/>
            <person name="Keating K."/>
            <person name="Fields C.J."/>
        </authorList>
    </citation>
    <scope>NUCLEOTIDE SEQUENCE</scope>
    <source>
        <strain evidence="11">Niue_2</strain>
        <tissue evidence="11">Leaf</tissue>
    </source>
</reference>
<dbReference type="Gene3D" id="1.10.8.430">
    <property type="entry name" value="Helical domain of apoptotic protease-activating factors"/>
    <property type="match status" value="1"/>
</dbReference>
<dbReference type="OrthoDB" id="2018467at2759"/>
<dbReference type="Proteomes" id="UP000652761">
    <property type="component" value="Unassembled WGS sequence"/>
</dbReference>
<dbReference type="InterPro" id="IPR003591">
    <property type="entry name" value="Leu-rich_rpt_typical-subtyp"/>
</dbReference>
<gene>
    <name evidence="11" type="ORF">Taro_049957</name>
</gene>
<evidence type="ECO:0000313" key="12">
    <source>
        <dbReference type="Proteomes" id="UP000652761"/>
    </source>
</evidence>
<evidence type="ECO:0000256" key="4">
    <source>
        <dbReference type="ARBA" id="ARBA00022741"/>
    </source>
</evidence>
<dbReference type="Pfam" id="PF23598">
    <property type="entry name" value="LRR_14"/>
    <property type="match status" value="1"/>
</dbReference>
<dbReference type="SUPFAM" id="SSF52540">
    <property type="entry name" value="P-loop containing nucleoside triphosphate hydrolases"/>
    <property type="match status" value="1"/>
</dbReference>
<dbReference type="Pfam" id="PF00931">
    <property type="entry name" value="NB-ARC"/>
    <property type="match status" value="1"/>
</dbReference>
<dbReference type="Gene3D" id="3.80.10.10">
    <property type="entry name" value="Ribonuclease Inhibitor"/>
    <property type="match status" value="1"/>
</dbReference>
<dbReference type="GO" id="GO:0005524">
    <property type="term" value="F:ATP binding"/>
    <property type="evidence" value="ECO:0007669"/>
    <property type="project" value="UniProtKB-KW"/>
</dbReference>
<dbReference type="SUPFAM" id="SSF52058">
    <property type="entry name" value="L domain-like"/>
    <property type="match status" value="1"/>
</dbReference>
<evidence type="ECO:0000259" key="10">
    <source>
        <dbReference type="Pfam" id="PF23598"/>
    </source>
</evidence>
<dbReference type="InterPro" id="IPR032675">
    <property type="entry name" value="LRR_dom_sf"/>
</dbReference>
<dbReference type="GO" id="GO:0051707">
    <property type="term" value="P:response to other organism"/>
    <property type="evidence" value="ECO:0007669"/>
    <property type="project" value="UniProtKB-ARBA"/>
</dbReference>
<feature type="region of interest" description="Disordered" evidence="7">
    <location>
        <begin position="136"/>
        <end position="165"/>
    </location>
</feature>
<accession>A0A843XCG6</accession>
<feature type="compositionally biased region" description="Basic residues" evidence="7">
    <location>
        <begin position="136"/>
        <end position="146"/>
    </location>
</feature>
<keyword evidence="2" id="KW-0433">Leucine-rich repeat</keyword>
<organism evidence="11 12">
    <name type="scientific">Colocasia esculenta</name>
    <name type="common">Wild taro</name>
    <name type="synonym">Arum esculentum</name>
    <dbReference type="NCBI Taxonomy" id="4460"/>
    <lineage>
        <taxon>Eukaryota</taxon>
        <taxon>Viridiplantae</taxon>
        <taxon>Streptophyta</taxon>
        <taxon>Embryophyta</taxon>
        <taxon>Tracheophyta</taxon>
        <taxon>Spermatophyta</taxon>
        <taxon>Magnoliopsida</taxon>
        <taxon>Liliopsida</taxon>
        <taxon>Araceae</taxon>
        <taxon>Aroideae</taxon>
        <taxon>Colocasieae</taxon>
        <taxon>Colocasia</taxon>
    </lineage>
</organism>
<dbReference type="Gene3D" id="3.40.50.300">
    <property type="entry name" value="P-loop containing nucleotide triphosphate hydrolases"/>
    <property type="match status" value="1"/>
</dbReference>
<dbReference type="InterPro" id="IPR002182">
    <property type="entry name" value="NB-ARC"/>
</dbReference>
<dbReference type="InterPro" id="IPR055414">
    <property type="entry name" value="LRR_R13L4/SHOC2-like"/>
</dbReference>
<dbReference type="InterPro" id="IPR042197">
    <property type="entry name" value="Apaf_helical"/>
</dbReference>
<dbReference type="AlphaFoldDB" id="A0A843XCG6"/>
<dbReference type="GO" id="GO:0043531">
    <property type="term" value="F:ADP binding"/>
    <property type="evidence" value="ECO:0007669"/>
    <property type="project" value="InterPro"/>
</dbReference>
<dbReference type="Pfam" id="PF18052">
    <property type="entry name" value="Rx_N"/>
    <property type="match status" value="1"/>
</dbReference>
<dbReference type="SMART" id="SM00369">
    <property type="entry name" value="LRR_TYP"/>
    <property type="match status" value="2"/>
</dbReference>
<feature type="domain" description="Disease resistance R13L4/SHOC-2-like LRR" evidence="10">
    <location>
        <begin position="430"/>
        <end position="522"/>
    </location>
</feature>
<keyword evidence="5" id="KW-0611">Plant defense</keyword>
<evidence type="ECO:0000256" key="2">
    <source>
        <dbReference type="ARBA" id="ARBA00022614"/>
    </source>
</evidence>
<evidence type="ECO:0000256" key="6">
    <source>
        <dbReference type="ARBA" id="ARBA00022840"/>
    </source>
</evidence>
<dbReference type="Gene3D" id="1.20.5.4130">
    <property type="match status" value="1"/>
</dbReference>
<name>A0A843XCG6_COLES</name>
<feature type="domain" description="NB-ARC" evidence="8">
    <location>
        <begin position="167"/>
        <end position="338"/>
    </location>
</feature>
<keyword evidence="12" id="KW-1185">Reference proteome</keyword>
<dbReference type="PRINTS" id="PR00364">
    <property type="entry name" value="DISEASERSIST"/>
</dbReference>